<dbReference type="Pfam" id="PF00249">
    <property type="entry name" value="Myb_DNA-binding"/>
    <property type="match status" value="3"/>
</dbReference>
<dbReference type="Gene3D" id="1.10.10.60">
    <property type="entry name" value="Homeodomain-like"/>
    <property type="match status" value="3"/>
</dbReference>
<dbReference type="OrthoDB" id="2143914at2759"/>
<feature type="domain" description="HTH myb-type" evidence="4">
    <location>
        <begin position="113"/>
        <end position="163"/>
    </location>
</feature>
<dbReference type="PANTHER" id="PTHR45614">
    <property type="entry name" value="MYB PROTEIN-RELATED"/>
    <property type="match status" value="1"/>
</dbReference>
<keyword evidence="1" id="KW-0677">Repeat</keyword>
<dbReference type="SMART" id="SM00717">
    <property type="entry name" value="SANT"/>
    <property type="match status" value="3"/>
</dbReference>
<dbReference type="InterPro" id="IPR050560">
    <property type="entry name" value="MYB_TF"/>
</dbReference>
<accession>A0A2I4BQT3</accession>
<keyword evidence="5" id="KW-1185">Reference proteome</keyword>
<evidence type="ECO:0000259" key="3">
    <source>
        <dbReference type="PROSITE" id="PS50090"/>
    </source>
</evidence>
<feature type="domain" description="Myb-like" evidence="3">
    <location>
        <begin position="17"/>
        <end position="56"/>
    </location>
</feature>
<dbReference type="PANTHER" id="PTHR45614:SF30">
    <property type="entry name" value="MYB-RELATED PROTEIN B"/>
    <property type="match status" value="1"/>
</dbReference>
<dbReference type="SUPFAM" id="SSF46689">
    <property type="entry name" value="Homeodomain-like"/>
    <property type="match status" value="2"/>
</dbReference>
<organism evidence="5 6">
    <name type="scientific">Austrofundulus limnaeus</name>
    <name type="common">Annual killifish</name>
    <dbReference type="NCBI Taxonomy" id="52670"/>
    <lineage>
        <taxon>Eukaryota</taxon>
        <taxon>Metazoa</taxon>
        <taxon>Chordata</taxon>
        <taxon>Craniata</taxon>
        <taxon>Vertebrata</taxon>
        <taxon>Euteleostomi</taxon>
        <taxon>Actinopterygii</taxon>
        <taxon>Neopterygii</taxon>
        <taxon>Teleostei</taxon>
        <taxon>Neoteleostei</taxon>
        <taxon>Acanthomorphata</taxon>
        <taxon>Ovalentaria</taxon>
        <taxon>Atherinomorphae</taxon>
        <taxon>Cyprinodontiformes</taxon>
        <taxon>Rivulidae</taxon>
        <taxon>Austrofundulus</taxon>
    </lineage>
</organism>
<dbReference type="GO" id="GO:0000981">
    <property type="term" value="F:DNA-binding transcription factor activity, RNA polymerase II-specific"/>
    <property type="evidence" value="ECO:0007669"/>
    <property type="project" value="TreeGrafter"/>
</dbReference>
<proteinExistence type="predicted"/>
<sequence length="420" mass="47222">MKQCFFKTDSHHWKKWDETLKHLVKEFGCSSWSAVALHFQGQRSQLQCQHRWQQIKNPGLVKGPWTQEEDRRVVELVQKHGMKRWSLIAKQLHTRNGKQCRERWHNHLNPTVKKSGWTLEEDRIVCQAHRLLGNRWADISKLLPGRTDNSIKNHWNSTLKRKVEKEGYLHFLHLHTSSSSSSSRAAARTTATTSSKVLLQAHSLSTLKDESSSSAGSQSMCRPCGSSAHLCSACVPAPSSGYSSSLSIGKMAVSSDPTEMMWSCDPQEVMSLSDDPLVTLSDCLLKEDFDLSIMDLSRTYVPGVKEQLLSTDEEPCSSSSSFWNRSSMMEAVMSSPSQVFGLCGVDELKFQRPSLTSTPVCSLKHSSSRQDSRCVHCSLSSRTPSETREKIKALLMSAPQTPTPLKISDWKDEVRQLVIS</sequence>
<dbReference type="CDD" id="cd00167">
    <property type="entry name" value="SANT"/>
    <property type="match status" value="3"/>
</dbReference>
<dbReference type="AlphaFoldDB" id="A0A2I4BQT3"/>
<dbReference type="KEGG" id="alim:106521893"/>
<dbReference type="Pfam" id="PF09316">
    <property type="entry name" value="Cmyb_C"/>
    <property type="match status" value="1"/>
</dbReference>
<dbReference type="InParanoid" id="A0A2I4BQT3"/>
<gene>
    <name evidence="6" type="primary">LOC106521893</name>
</gene>
<dbReference type="InterPro" id="IPR015395">
    <property type="entry name" value="C-myb_C"/>
</dbReference>
<dbReference type="GO" id="GO:0000978">
    <property type="term" value="F:RNA polymerase II cis-regulatory region sequence-specific DNA binding"/>
    <property type="evidence" value="ECO:0007669"/>
    <property type="project" value="TreeGrafter"/>
</dbReference>
<evidence type="ECO:0000313" key="6">
    <source>
        <dbReference type="RefSeq" id="XP_013870107.1"/>
    </source>
</evidence>
<evidence type="ECO:0000313" key="5">
    <source>
        <dbReference type="Proteomes" id="UP000192220"/>
    </source>
</evidence>
<feature type="domain" description="HTH myb-type" evidence="4">
    <location>
        <begin position="57"/>
        <end position="112"/>
    </location>
</feature>
<dbReference type="RefSeq" id="XP_013870107.1">
    <property type="nucleotide sequence ID" value="XM_014014653.1"/>
</dbReference>
<protein>
    <submittedName>
        <fullName evidence="6">Myb-related protein B</fullName>
    </submittedName>
</protein>
<feature type="domain" description="Myb-like" evidence="3">
    <location>
        <begin position="57"/>
        <end position="108"/>
    </location>
</feature>
<name>A0A2I4BQT3_AUSLI</name>
<dbReference type="GeneID" id="106521893"/>
<dbReference type="InterPro" id="IPR017930">
    <property type="entry name" value="Myb_dom"/>
</dbReference>
<dbReference type="PROSITE" id="PS51294">
    <property type="entry name" value="HTH_MYB"/>
    <property type="match status" value="2"/>
</dbReference>
<keyword evidence="2" id="KW-0238">DNA-binding</keyword>
<dbReference type="InterPro" id="IPR001005">
    <property type="entry name" value="SANT/Myb"/>
</dbReference>
<dbReference type="InterPro" id="IPR009057">
    <property type="entry name" value="Homeodomain-like_sf"/>
</dbReference>
<dbReference type="GO" id="GO:0005634">
    <property type="term" value="C:nucleus"/>
    <property type="evidence" value="ECO:0007669"/>
    <property type="project" value="TreeGrafter"/>
</dbReference>
<dbReference type="STRING" id="52670.A0A2I4BQT3"/>
<feature type="domain" description="Myb-like" evidence="3">
    <location>
        <begin position="109"/>
        <end position="159"/>
    </location>
</feature>
<evidence type="ECO:0000259" key="4">
    <source>
        <dbReference type="PROSITE" id="PS51294"/>
    </source>
</evidence>
<dbReference type="PROSITE" id="PS50090">
    <property type="entry name" value="MYB_LIKE"/>
    <property type="match status" value="3"/>
</dbReference>
<evidence type="ECO:0000256" key="2">
    <source>
        <dbReference type="ARBA" id="ARBA00023125"/>
    </source>
</evidence>
<dbReference type="FunFam" id="1.10.10.60:FF:000010">
    <property type="entry name" value="Transcriptional activator Myb isoform A"/>
    <property type="match status" value="1"/>
</dbReference>
<reference evidence="6" key="1">
    <citation type="submission" date="2025-08" db="UniProtKB">
        <authorList>
            <consortium name="RefSeq"/>
        </authorList>
    </citation>
    <scope>IDENTIFICATION</scope>
</reference>
<evidence type="ECO:0000256" key="1">
    <source>
        <dbReference type="ARBA" id="ARBA00022737"/>
    </source>
</evidence>
<dbReference type="Proteomes" id="UP000192220">
    <property type="component" value="Unplaced"/>
</dbReference>